<dbReference type="RefSeq" id="WP_208459445.1">
    <property type="nucleotide sequence ID" value="NZ_CADFDR010000001.1"/>
</dbReference>
<dbReference type="InterPro" id="IPR046072">
    <property type="entry name" value="DUF6031"/>
</dbReference>
<dbReference type="Pfam" id="PF19496">
    <property type="entry name" value="DUF6031"/>
    <property type="match status" value="1"/>
</dbReference>
<reference evidence="1 2" key="2">
    <citation type="journal article" date="2016" name="Appl. Microbiol. Biotechnol.">
        <title>Mutations improving production and secretion of extracellular lipase by Burkholderia glumae PG1.</title>
        <authorList>
            <person name="Knapp A."/>
            <person name="Voget S."/>
            <person name="Gao R."/>
            <person name="Zaburannyi N."/>
            <person name="Krysciak D."/>
            <person name="Breuer M."/>
            <person name="Hauer B."/>
            <person name="Streit W.R."/>
            <person name="Muller R."/>
            <person name="Daniel R."/>
            <person name="Jaeger K.E."/>
        </authorList>
    </citation>
    <scope>NUCLEOTIDE SEQUENCE [LARGE SCALE GENOMIC DNA]</scope>
    <source>
        <strain evidence="1 2">PG1</strain>
    </source>
</reference>
<dbReference type="KEGG" id="bpla:bpln_2g10630"/>
<dbReference type="Proteomes" id="UP000031838">
    <property type="component" value="Chromosome 2"/>
</dbReference>
<protein>
    <submittedName>
        <fullName evidence="1">Uncharacterized protein</fullName>
    </submittedName>
</protein>
<keyword evidence="2" id="KW-1185">Reference proteome</keyword>
<gene>
    <name evidence="1" type="ORF">BGL_2c09710</name>
</gene>
<sequence>MTAMTAMPPASPPIRWFPKLAAGQLRPGATLAETLASVAWLLMTELQAYIEDLEGAADTPDVVDVLRIKIAELLLDIDYRLSGAIAPDELHGFALCAEYGLSEVAMLPGAEAVRRLGGGAAHDGHDAAALIDTLRAALAAFPGELFNPLLPGTQGQVLRTLRAWDKLCRLTGQDASFLAPLMRSL</sequence>
<accession>A0A0B6S3Q3</accession>
<evidence type="ECO:0000313" key="2">
    <source>
        <dbReference type="Proteomes" id="UP000031838"/>
    </source>
</evidence>
<proteinExistence type="predicted"/>
<name>A0A0B6S3Q3_BURPL</name>
<evidence type="ECO:0000313" key="1">
    <source>
        <dbReference type="EMBL" id="AJK49049.1"/>
    </source>
</evidence>
<dbReference type="HOGENOM" id="CLU_1474006_0_0_4"/>
<dbReference type="EMBL" id="CP002581">
    <property type="protein sequence ID" value="AJK49049.1"/>
    <property type="molecule type" value="Genomic_DNA"/>
</dbReference>
<organism evidence="1 2">
    <name type="scientific">Burkholderia plantarii</name>
    <dbReference type="NCBI Taxonomy" id="41899"/>
    <lineage>
        <taxon>Bacteria</taxon>
        <taxon>Pseudomonadati</taxon>
        <taxon>Pseudomonadota</taxon>
        <taxon>Betaproteobacteria</taxon>
        <taxon>Burkholderiales</taxon>
        <taxon>Burkholderiaceae</taxon>
        <taxon>Burkholderia</taxon>
    </lineage>
</organism>
<dbReference type="AlphaFoldDB" id="A0A0B6S3Q3"/>
<dbReference type="KEGG" id="bgp:BGL_2c09710"/>
<reference evidence="2" key="1">
    <citation type="submission" date="2011-03" db="EMBL/GenBank/DDBJ databases">
        <authorList>
            <person name="Voget S."/>
            <person name="Streit W.R."/>
            <person name="Jaeger K.E."/>
            <person name="Daniel R."/>
        </authorList>
    </citation>
    <scope>NUCLEOTIDE SEQUENCE [LARGE SCALE GENOMIC DNA]</scope>
    <source>
        <strain evidence="2">PG1</strain>
    </source>
</reference>